<dbReference type="GO" id="GO:0043190">
    <property type="term" value="C:ATP-binding cassette (ABC) transporter complex"/>
    <property type="evidence" value="ECO:0007669"/>
    <property type="project" value="InterPro"/>
</dbReference>
<dbReference type="Proteomes" id="UP000199135">
    <property type="component" value="Unassembled WGS sequence"/>
</dbReference>
<evidence type="ECO:0000256" key="1">
    <source>
        <dbReference type="ARBA" id="ARBA00004141"/>
    </source>
</evidence>
<dbReference type="InterPro" id="IPR001626">
    <property type="entry name" value="ABC_TroCD"/>
</dbReference>
<dbReference type="PANTHER" id="PTHR30477">
    <property type="entry name" value="ABC-TRANSPORTER METAL-BINDING PROTEIN"/>
    <property type="match status" value="1"/>
</dbReference>
<evidence type="ECO:0000313" key="8">
    <source>
        <dbReference type="EMBL" id="SEH69681.1"/>
    </source>
</evidence>
<keyword evidence="5 7" id="KW-0472">Membrane</keyword>
<sequence length="272" mass="27502">MGFDMFEYAFMQHAFVAGLVMGVAIPCIGVVVVLRHLSMMGDALSHASLAGVAGGLVAGIDPVIGSIVACLLAAGSTEFVRKHFAGRQELAIAVVLACSVGLAGVLSGFTPNAASFSSFLFGSIVAVSDRELAVVVVVGLAVVAFCATFRRQLLLVTLDEQQARLAGVTTGALNVAFVIATALAISVGSRTVGALIVSSMMVVPVACALTVARSWRQMVAVSCGCGLAMSAIGLVISYALGLKPGGTIVLVGIAILALLAAGKSLAHRNSRG</sequence>
<dbReference type="Pfam" id="PF00950">
    <property type="entry name" value="ABC-3"/>
    <property type="match status" value="1"/>
</dbReference>
<dbReference type="EMBL" id="FOGP01000007">
    <property type="protein sequence ID" value="SER67868.1"/>
    <property type="molecule type" value="Genomic_DNA"/>
</dbReference>
<evidence type="ECO:0000313" key="9">
    <source>
        <dbReference type="EMBL" id="SER67868.1"/>
    </source>
</evidence>
<feature type="transmembrane region" description="Helical" evidence="7">
    <location>
        <begin position="191"/>
        <end position="212"/>
    </location>
</feature>
<keyword evidence="11" id="KW-1185">Reference proteome</keyword>
<feature type="transmembrane region" description="Helical" evidence="7">
    <location>
        <begin position="12"/>
        <end position="34"/>
    </location>
</feature>
<evidence type="ECO:0000256" key="7">
    <source>
        <dbReference type="SAM" id="Phobius"/>
    </source>
</evidence>
<reference evidence="10 11" key="1">
    <citation type="submission" date="2016-10" db="EMBL/GenBank/DDBJ databases">
        <authorList>
            <person name="Varghese N."/>
            <person name="Submissions S."/>
        </authorList>
    </citation>
    <scope>NUCLEOTIDE SEQUENCE [LARGE SCALE GENOMIC DNA]</scope>
    <source>
        <strain evidence="10">KHGC19</strain>
        <strain evidence="8 11">WCP15</strain>
    </source>
</reference>
<evidence type="ECO:0000256" key="3">
    <source>
        <dbReference type="ARBA" id="ARBA00022692"/>
    </source>
</evidence>
<feature type="transmembrane region" description="Helical" evidence="7">
    <location>
        <begin position="90"/>
        <end position="112"/>
    </location>
</feature>
<proteinExistence type="inferred from homology"/>
<keyword evidence="4 7" id="KW-1133">Transmembrane helix</keyword>
<feature type="transmembrane region" description="Helical" evidence="7">
    <location>
        <begin position="219"/>
        <end position="240"/>
    </location>
</feature>
<evidence type="ECO:0000256" key="6">
    <source>
        <dbReference type="RuleBase" id="RU003943"/>
    </source>
</evidence>
<dbReference type="GO" id="GO:0010043">
    <property type="term" value="P:response to zinc ion"/>
    <property type="evidence" value="ECO:0007669"/>
    <property type="project" value="TreeGrafter"/>
</dbReference>
<organism evidence="9 10">
    <name type="scientific">Parafannyhessea umbonata</name>
    <dbReference type="NCBI Taxonomy" id="604330"/>
    <lineage>
        <taxon>Bacteria</taxon>
        <taxon>Bacillati</taxon>
        <taxon>Actinomycetota</taxon>
        <taxon>Coriobacteriia</taxon>
        <taxon>Coriobacteriales</taxon>
        <taxon>Atopobiaceae</taxon>
        <taxon>Parafannyhessea</taxon>
    </lineage>
</organism>
<dbReference type="SUPFAM" id="SSF81345">
    <property type="entry name" value="ABC transporter involved in vitamin B12 uptake, BtuC"/>
    <property type="match status" value="1"/>
</dbReference>
<evidence type="ECO:0000313" key="11">
    <source>
        <dbReference type="Proteomes" id="UP000199135"/>
    </source>
</evidence>
<dbReference type="RefSeq" id="WP_234970794.1">
    <property type="nucleotide sequence ID" value="NZ_FNWT01000014.1"/>
</dbReference>
<evidence type="ECO:0000256" key="4">
    <source>
        <dbReference type="ARBA" id="ARBA00022989"/>
    </source>
</evidence>
<comment type="subcellular location">
    <subcellularLocation>
        <location evidence="6">Cell membrane</location>
        <topology evidence="6">Multi-pass membrane protein</topology>
    </subcellularLocation>
    <subcellularLocation>
        <location evidence="1">Membrane</location>
        <topology evidence="1">Multi-pass membrane protein</topology>
    </subcellularLocation>
</comment>
<dbReference type="AlphaFoldDB" id="A0A1H9R597"/>
<feature type="transmembrane region" description="Helical" evidence="7">
    <location>
        <begin position="132"/>
        <end position="153"/>
    </location>
</feature>
<evidence type="ECO:0000256" key="5">
    <source>
        <dbReference type="ARBA" id="ARBA00023136"/>
    </source>
</evidence>
<reference evidence="9" key="2">
    <citation type="submission" date="2016-10" db="EMBL/GenBank/DDBJ databases">
        <authorList>
            <person name="de Groot N.N."/>
        </authorList>
    </citation>
    <scope>NUCLEOTIDE SEQUENCE [LARGE SCALE GENOMIC DNA]</scope>
    <source>
        <strain evidence="9">KHGC19</strain>
    </source>
</reference>
<dbReference type="PANTHER" id="PTHR30477:SF0">
    <property type="entry name" value="METAL TRANSPORT SYSTEM MEMBRANE PROTEIN TM_0125-RELATED"/>
    <property type="match status" value="1"/>
</dbReference>
<evidence type="ECO:0000256" key="2">
    <source>
        <dbReference type="ARBA" id="ARBA00008034"/>
    </source>
</evidence>
<evidence type="ECO:0000313" key="10">
    <source>
        <dbReference type="Proteomes" id="UP000199128"/>
    </source>
</evidence>
<keyword evidence="3 6" id="KW-0812">Transmembrane</keyword>
<dbReference type="EMBL" id="FNWT01000014">
    <property type="protein sequence ID" value="SEH69681.1"/>
    <property type="molecule type" value="Genomic_DNA"/>
</dbReference>
<comment type="similarity">
    <text evidence="2 6">Belongs to the ABC-3 integral membrane protein family.</text>
</comment>
<feature type="transmembrane region" description="Helical" evidence="7">
    <location>
        <begin position="246"/>
        <end position="266"/>
    </location>
</feature>
<dbReference type="Gene3D" id="1.10.3470.10">
    <property type="entry name" value="ABC transporter involved in vitamin B12 uptake, BtuC"/>
    <property type="match status" value="1"/>
</dbReference>
<feature type="transmembrane region" description="Helical" evidence="7">
    <location>
        <begin position="165"/>
        <end position="185"/>
    </location>
</feature>
<dbReference type="Proteomes" id="UP000199128">
    <property type="component" value="Unassembled WGS sequence"/>
</dbReference>
<dbReference type="InterPro" id="IPR037294">
    <property type="entry name" value="ABC_BtuC-like"/>
</dbReference>
<name>A0A1H9R597_9ACTN</name>
<gene>
    <name evidence="9" type="ORF">SAMN05216446_1710</name>
    <name evidence="8" type="ORF">SAMN05216447_11413</name>
</gene>
<accession>A0A1H9R597</accession>
<protein>
    <submittedName>
        <fullName evidence="9">Zinc transport system permease protein</fullName>
    </submittedName>
</protein>
<keyword evidence="6" id="KW-0813">Transport</keyword>
<dbReference type="GO" id="GO:0055085">
    <property type="term" value="P:transmembrane transport"/>
    <property type="evidence" value="ECO:0007669"/>
    <property type="project" value="InterPro"/>
</dbReference>